<comment type="caution">
    <text evidence="1">The sequence shown here is derived from an EMBL/GenBank/DDBJ whole genome shotgun (WGS) entry which is preliminary data.</text>
</comment>
<dbReference type="Proteomes" id="UP000623608">
    <property type="component" value="Unassembled WGS sequence"/>
</dbReference>
<protein>
    <submittedName>
        <fullName evidence="1">Uncharacterized protein</fullName>
    </submittedName>
</protein>
<organism evidence="1 2">
    <name type="scientific">Paractinoplanes tereljensis</name>
    <dbReference type="NCBI Taxonomy" id="571912"/>
    <lineage>
        <taxon>Bacteria</taxon>
        <taxon>Bacillati</taxon>
        <taxon>Actinomycetota</taxon>
        <taxon>Actinomycetes</taxon>
        <taxon>Micromonosporales</taxon>
        <taxon>Micromonosporaceae</taxon>
        <taxon>Paractinoplanes</taxon>
    </lineage>
</organism>
<proteinExistence type="predicted"/>
<evidence type="ECO:0000313" key="2">
    <source>
        <dbReference type="Proteomes" id="UP000623608"/>
    </source>
</evidence>
<reference evidence="1" key="1">
    <citation type="submission" date="2021-01" db="EMBL/GenBank/DDBJ databases">
        <title>Whole genome shotgun sequence of Actinoplanes tereljensis NBRC 105297.</title>
        <authorList>
            <person name="Komaki H."/>
            <person name="Tamura T."/>
        </authorList>
    </citation>
    <scope>NUCLEOTIDE SEQUENCE</scope>
    <source>
        <strain evidence="1">NBRC 105297</strain>
    </source>
</reference>
<name>A0A919NVJ9_9ACTN</name>
<gene>
    <name evidence="1" type="ORF">Ate02nite_82530</name>
</gene>
<sequence>MDREGMTLILLLIALPTLFLLAGLIVSQIQRSELNPDEPDRAHV</sequence>
<keyword evidence="2" id="KW-1185">Reference proteome</keyword>
<dbReference type="EMBL" id="BOMY01000051">
    <property type="protein sequence ID" value="GIF25523.1"/>
    <property type="molecule type" value="Genomic_DNA"/>
</dbReference>
<dbReference type="AlphaFoldDB" id="A0A919NVJ9"/>
<evidence type="ECO:0000313" key="1">
    <source>
        <dbReference type="EMBL" id="GIF25523.1"/>
    </source>
</evidence>
<accession>A0A919NVJ9</accession>